<reference evidence="2" key="1">
    <citation type="submission" date="2016-10" db="EMBL/GenBank/DDBJ databases">
        <authorList>
            <person name="Varghese N."/>
            <person name="Submissions S."/>
        </authorList>
    </citation>
    <scope>NUCLEOTIDE SEQUENCE [LARGE SCALE GENOMIC DNA]</scope>
    <source>
        <strain evidence="2">DSM 23317</strain>
    </source>
</reference>
<proteinExistence type="predicted"/>
<accession>A0A1G8ZCD3</accession>
<dbReference type="RefSeq" id="WP_143026671.1">
    <property type="nucleotide sequence ID" value="NZ_FNEM01000019.1"/>
</dbReference>
<evidence type="ECO:0000313" key="1">
    <source>
        <dbReference type="EMBL" id="SDK12687.1"/>
    </source>
</evidence>
<dbReference type="AlphaFoldDB" id="A0A1G8ZCD3"/>
<organism evidence="1 2">
    <name type="scientific">Ferrimonas sediminum</name>
    <dbReference type="NCBI Taxonomy" id="718193"/>
    <lineage>
        <taxon>Bacteria</taxon>
        <taxon>Pseudomonadati</taxon>
        <taxon>Pseudomonadota</taxon>
        <taxon>Gammaproteobacteria</taxon>
        <taxon>Alteromonadales</taxon>
        <taxon>Ferrimonadaceae</taxon>
        <taxon>Ferrimonas</taxon>
    </lineage>
</organism>
<keyword evidence="2" id="KW-1185">Reference proteome</keyword>
<dbReference type="InterPro" id="IPR049848">
    <property type="entry name" value="TapY2-like"/>
</dbReference>
<gene>
    <name evidence="1" type="ORF">SAMN04488540_11966</name>
</gene>
<sequence length="91" mass="10197">MTGASIWLLLVLASGSGAPLEHKCWLRDDRGQQRIVHYQLRPAELEQQMAGLAGRVLIQSGNRVAQVMECVPYGTEFHSRRARALDQVTPR</sequence>
<evidence type="ECO:0000313" key="2">
    <source>
        <dbReference type="Proteomes" id="UP000199527"/>
    </source>
</evidence>
<dbReference type="Proteomes" id="UP000199527">
    <property type="component" value="Unassembled WGS sequence"/>
</dbReference>
<dbReference type="NCBIfam" id="NF038109">
    <property type="entry name" value="tapY2_fam"/>
    <property type="match status" value="1"/>
</dbReference>
<dbReference type="EMBL" id="FNEM01000019">
    <property type="protein sequence ID" value="SDK12687.1"/>
    <property type="molecule type" value="Genomic_DNA"/>
</dbReference>
<protein>
    <submittedName>
        <fullName evidence="1">Uncharacterized protein</fullName>
    </submittedName>
</protein>
<dbReference type="OrthoDB" id="6401229at2"/>
<name>A0A1G8ZCD3_9GAMM</name>